<evidence type="ECO:0000256" key="1">
    <source>
        <dbReference type="SAM" id="Phobius"/>
    </source>
</evidence>
<dbReference type="EMBL" id="CADCTC010000122">
    <property type="protein sequence ID" value="CAA9249766.1"/>
    <property type="molecule type" value="Genomic_DNA"/>
</dbReference>
<dbReference type="AlphaFoldDB" id="A0A6J4IDU0"/>
<gene>
    <name evidence="2" type="ORF">AVDCRST_MAG77-2117</name>
</gene>
<feature type="transmembrane region" description="Helical" evidence="1">
    <location>
        <begin position="53"/>
        <end position="72"/>
    </location>
</feature>
<keyword evidence="1" id="KW-0472">Membrane</keyword>
<evidence type="ECO:0000313" key="2">
    <source>
        <dbReference type="EMBL" id="CAA9249766.1"/>
    </source>
</evidence>
<name>A0A6J4IDU0_9CHLR</name>
<feature type="transmembrane region" description="Helical" evidence="1">
    <location>
        <begin position="21"/>
        <end position="41"/>
    </location>
</feature>
<organism evidence="2">
    <name type="scientific">uncultured Chloroflexota bacterium</name>
    <dbReference type="NCBI Taxonomy" id="166587"/>
    <lineage>
        <taxon>Bacteria</taxon>
        <taxon>Bacillati</taxon>
        <taxon>Chloroflexota</taxon>
        <taxon>environmental samples</taxon>
    </lineage>
</organism>
<protein>
    <submittedName>
        <fullName evidence="2">Uncharacterized protein</fullName>
    </submittedName>
</protein>
<sequence length="145" mass="14910">MTADAERSPAEQRGAPRPIKLQLVPIAAGILLAFLLLRLLGFAASASGVAAQLYVLPVIQFAALLAGGYLAGRLATVSGFMNGVAVAVVFIVVWAALNAIHEAQLVQEAGPAALPRMNMGGIVIGDLLNLIPAAFGGWLAERGRA</sequence>
<feature type="transmembrane region" description="Helical" evidence="1">
    <location>
        <begin position="79"/>
        <end position="100"/>
    </location>
</feature>
<reference evidence="2" key="1">
    <citation type="submission" date="2020-02" db="EMBL/GenBank/DDBJ databases">
        <authorList>
            <person name="Meier V. D."/>
        </authorList>
    </citation>
    <scope>NUCLEOTIDE SEQUENCE</scope>
    <source>
        <strain evidence="2">AVDCRST_MAG77</strain>
    </source>
</reference>
<keyword evidence="1" id="KW-0812">Transmembrane</keyword>
<keyword evidence="1" id="KW-1133">Transmembrane helix</keyword>
<proteinExistence type="predicted"/>
<accession>A0A6J4IDU0</accession>
<feature type="transmembrane region" description="Helical" evidence="1">
    <location>
        <begin position="120"/>
        <end position="140"/>
    </location>
</feature>